<keyword evidence="3" id="KW-0274">FAD</keyword>
<evidence type="ECO:0000259" key="5">
    <source>
        <dbReference type="Pfam" id="PF07992"/>
    </source>
</evidence>
<dbReference type="SUPFAM" id="SSF51905">
    <property type="entry name" value="FAD/NAD(P)-binding domain"/>
    <property type="match status" value="2"/>
</dbReference>
<keyword evidence="4" id="KW-0560">Oxidoreductase</keyword>
<dbReference type="Pfam" id="PF14759">
    <property type="entry name" value="Reductase_C"/>
    <property type="match status" value="1"/>
</dbReference>
<dbReference type="GO" id="GO:0005737">
    <property type="term" value="C:cytoplasm"/>
    <property type="evidence" value="ECO:0007669"/>
    <property type="project" value="TreeGrafter"/>
</dbReference>
<evidence type="ECO:0000259" key="6">
    <source>
        <dbReference type="Pfam" id="PF14759"/>
    </source>
</evidence>
<dbReference type="InterPro" id="IPR028202">
    <property type="entry name" value="Reductase_C"/>
</dbReference>
<name>A0A147J1Q8_9SPHN</name>
<comment type="caution">
    <text evidence="7">The sequence shown here is derived from an EMBL/GenBank/DDBJ whole genome shotgun (WGS) entry which is preliminary data.</text>
</comment>
<keyword evidence="2" id="KW-0285">Flavoprotein</keyword>
<reference evidence="7 8" key="1">
    <citation type="journal article" date="2016" name="Front. Microbiol.">
        <title>Genomic Resource of Rice Seed Associated Bacteria.</title>
        <authorList>
            <person name="Midha S."/>
            <person name="Bansal K."/>
            <person name="Sharma S."/>
            <person name="Kumar N."/>
            <person name="Patil P.P."/>
            <person name="Chaudhry V."/>
            <person name="Patil P.B."/>
        </authorList>
    </citation>
    <scope>NUCLEOTIDE SEQUENCE [LARGE SCALE GENOMIC DNA]</scope>
    <source>
        <strain evidence="7 8">SB4</strain>
    </source>
</reference>
<gene>
    <name evidence="7" type="ORF">SB4_03365</name>
</gene>
<dbReference type="OrthoDB" id="7809559at2"/>
<dbReference type="Gene3D" id="3.30.390.30">
    <property type="match status" value="1"/>
</dbReference>
<dbReference type="PANTHER" id="PTHR43557:SF2">
    <property type="entry name" value="RIESKE DOMAIN-CONTAINING PROTEIN-RELATED"/>
    <property type="match status" value="1"/>
</dbReference>
<dbReference type="SUPFAM" id="SSF55424">
    <property type="entry name" value="FAD/NAD-linked reductases, dimerisation (C-terminal) domain"/>
    <property type="match status" value="1"/>
</dbReference>
<dbReference type="InterPro" id="IPR036188">
    <property type="entry name" value="FAD/NAD-bd_sf"/>
</dbReference>
<dbReference type="InterPro" id="IPR023753">
    <property type="entry name" value="FAD/NAD-binding_dom"/>
</dbReference>
<evidence type="ECO:0000256" key="2">
    <source>
        <dbReference type="ARBA" id="ARBA00022630"/>
    </source>
</evidence>
<organism evidence="7 8">
    <name type="scientific">Sphingomonas sanguinis</name>
    <dbReference type="NCBI Taxonomy" id="33051"/>
    <lineage>
        <taxon>Bacteria</taxon>
        <taxon>Pseudomonadati</taxon>
        <taxon>Pseudomonadota</taxon>
        <taxon>Alphaproteobacteria</taxon>
        <taxon>Sphingomonadales</taxon>
        <taxon>Sphingomonadaceae</taxon>
        <taxon>Sphingomonas</taxon>
    </lineage>
</organism>
<dbReference type="PATRIC" id="fig|33051.4.peg.737"/>
<dbReference type="PANTHER" id="PTHR43557">
    <property type="entry name" value="APOPTOSIS-INDUCING FACTOR 1"/>
    <property type="match status" value="1"/>
</dbReference>
<dbReference type="Pfam" id="PF07992">
    <property type="entry name" value="Pyr_redox_2"/>
    <property type="match status" value="1"/>
</dbReference>
<evidence type="ECO:0000256" key="3">
    <source>
        <dbReference type="ARBA" id="ARBA00022827"/>
    </source>
</evidence>
<feature type="domain" description="Reductase C-terminal" evidence="6">
    <location>
        <begin position="327"/>
        <end position="410"/>
    </location>
</feature>
<dbReference type="Gene3D" id="3.50.50.60">
    <property type="entry name" value="FAD/NAD(P)-binding domain"/>
    <property type="match status" value="2"/>
</dbReference>
<dbReference type="InterPro" id="IPR016156">
    <property type="entry name" value="FAD/NAD-linked_Rdtase_dimer_sf"/>
</dbReference>
<dbReference type="RefSeq" id="WP_058751412.1">
    <property type="nucleotide sequence ID" value="NZ_LDTE01000012.1"/>
</dbReference>
<dbReference type="EMBL" id="LDTE01000012">
    <property type="protein sequence ID" value="KTW02476.1"/>
    <property type="molecule type" value="Genomic_DNA"/>
</dbReference>
<dbReference type="InterPro" id="IPR050446">
    <property type="entry name" value="FAD-oxidoreductase/Apoptosis"/>
</dbReference>
<evidence type="ECO:0000256" key="1">
    <source>
        <dbReference type="ARBA" id="ARBA00001974"/>
    </source>
</evidence>
<dbReference type="AlphaFoldDB" id="A0A147J1Q8"/>
<dbReference type="GO" id="GO:0016651">
    <property type="term" value="F:oxidoreductase activity, acting on NAD(P)H"/>
    <property type="evidence" value="ECO:0007669"/>
    <property type="project" value="TreeGrafter"/>
</dbReference>
<accession>A0A147J1Q8</accession>
<comment type="cofactor">
    <cofactor evidence="1">
        <name>FAD</name>
        <dbReference type="ChEBI" id="CHEBI:57692"/>
    </cofactor>
</comment>
<evidence type="ECO:0000256" key="4">
    <source>
        <dbReference type="ARBA" id="ARBA00023002"/>
    </source>
</evidence>
<feature type="domain" description="FAD/NAD(P)-binding" evidence="5">
    <location>
        <begin position="9"/>
        <end position="308"/>
    </location>
</feature>
<dbReference type="PRINTS" id="PR00368">
    <property type="entry name" value="FADPNR"/>
</dbReference>
<proteinExistence type="predicted"/>
<protein>
    <submittedName>
        <fullName evidence="7">Pyridine nucleotide-disulfide oxidoreductase</fullName>
    </submittedName>
</protein>
<sequence>MTDMHHPSYDIVIVGTGHAGAQAAIALRQEGFDGTIALIGEEDFPPYERPPLSKEYLAGDKPFERILIRPERFWAERSVTLRLGERIVAVDAEARCLTSASGTLIAYGTLIWAAGGHARRLNCDGHDLRGVHSVRTRADVDRLIAELPSVEQVVVIGGGYIGLEAAAVLTKFGKAVTIVEAQDRVLARVAGEPLSRFYEDEHRQHGVTVRLNDGVTCIEGEGAVTGVRLADGVVLPAQLVIVGIGIVPAVAPLVAAGAAGENGVTVDAQGRTSLAHVFAIGDCAAHANAFADEAVIRLESVQNANDQATVVARTIMGRDVAYHAVPWFWSNQYDLKLQTVGLSIGHDRTVLRGDPATRSFSVVYLRKGRVISLDCVNAMRDFVQGKALVADGATIAEDALADTDRPLKTLWPLT</sequence>
<evidence type="ECO:0000313" key="8">
    <source>
        <dbReference type="Proteomes" id="UP000074072"/>
    </source>
</evidence>
<evidence type="ECO:0000313" key="7">
    <source>
        <dbReference type="EMBL" id="KTW02476.1"/>
    </source>
</evidence>
<dbReference type="Proteomes" id="UP000074072">
    <property type="component" value="Unassembled WGS sequence"/>
</dbReference>
<dbReference type="PRINTS" id="PR00411">
    <property type="entry name" value="PNDRDTASEI"/>
</dbReference>